<feature type="compositionally biased region" description="Basic and acidic residues" evidence="1">
    <location>
        <begin position="53"/>
        <end position="69"/>
    </location>
</feature>
<feature type="region of interest" description="Disordered" evidence="1">
    <location>
        <begin position="44"/>
        <end position="69"/>
    </location>
</feature>
<evidence type="ECO:0000313" key="2">
    <source>
        <dbReference type="EMBL" id="KAG8446581.1"/>
    </source>
</evidence>
<dbReference type="PANTHER" id="PTHR48415">
    <property type="entry name" value="GENE 525-RELATED"/>
    <property type="match status" value="1"/>
</dbReference>
<dbReference type="PANTHER" id="PTHR48415:SF1">
    <property type="entry name" value="GENE 525-RELATED"/>
    <property type="match status" value="1"/>
</dbReference>
<organism evidence="2 3">
    <name type="scientific">Hymenochirus boettgeri</name>
    <name type="common">Congo dwarf clawed frog</name>
    <dbReference type="NCBI Taxonomy" id="247094"/>
    <lineage>
        <taxon>Eukaryota</taxon>
        <taxon>Metazoa</taxon>
        <taxon>Chordata</taxon>
        <taxon>Craniata</taxon>
        <taxon>Vertebrata</taxon>
        <taxon>Euteleostomi</taxon>
        <taxon>Amphibia</taxon>
        <taxon>Batrachia</taxon>
        <taxon>Anura</taxon>
        <taxon>Pipoidea</taxon>
        <taxon>Pipidae</taxon>
        <taxon>Pipinae</taxon>
        <taxon>Hymenochirus</taxon>
    </lineage>
</organism>
<comment type="caution">
    <text evidence="2">The sequence shown here is derived from an EMBL/GenBank/DDBJ whole genome shotgun (WGS) entry which is preliminary data.</text>
</comment>
<dbReference type="OrthoDB" id="9923832at2759"/>
<keyword evidence="3" id="KW-1185">Reference proteome</keyword>
<protein>
    <submittedName>
        <fullName evidence="2">Uncharacterized protein</fullName>
    </submittedName>
</protein>
<evidence type="ECO:0000313" key="3">
    <source>
        <dbReference type="Proteomes" id="UP000812440"/>
    </source>
</evidence>
<dbReference type="AlphaFoldDB" id="A0A8T2JVT8"/>
<sequence length="69" mass="8030">MLFISDFWSSREKAESKMKTIAVAMILMVALTVFTESSPILPEKQAKQVLRTKRSERERKPGHHDEPMR</sequence>
<accession>A0A8T2JVT8</accession>
<reference evidence="2" key="1">
    <citation type="thesis" date="2020" institute="ProQuest LLC" country="789 East Eisenhower Parkway, Ann Arbor, MI, USA">
        <title>Comparative Genomics and Chromosome Evolution.</title>
        <authorList>
            <person name="Mudd A.B."/>
        </authorList>
    </citation>
    <scope>NUCLEOTIDE SEQUENCE</scope>
    <source>
        <strain evidence="2">Female2</strain>
        <tissue evidence="2">Blood</tissue>
    </source>
</reference>
<feature type="non-terminal residue" evidence="2">
    <location>
        <position position="69"/>
    </location>
</feature>
<evidence type="ECO:0000256" key="1">
    <source>
        <dbReference type="SAM" id="MobiDB-lite"/>
    </source>
</evidence>
<dbReference type="Pfam" id="PF15076">
    <property type="entry name" value="DUF4543"/>
    <property type="match status" value="1"/>
</dbReference>
<name>A0A8T2JVT8_9PIPI</name>
<dbReference type="InterPro" id="IPR027870">
    <property type="entry name" value="DUF4543"/>
</dbReference>
<dbReference type="Proteomes" id="UP000812440">
    <property type="component" value="Chromosome 8_10"/>
</dbReference>
<proteinExistence type="predicted"/>
<dbReference type="EMBL" id="JAACNH010000003">
    <property type="protein sequence ID" value="KAG8446581.1"/>
    <property type="molecule type" value="Genomic_DNA"/>
</dbReference>
<gene>
    <name evidence="2" type="ORF">GDO86_014146</name>
</gene>